<evidence type="ECO:0000256" key="2">
    <source>
        <dbReference type="ARBA" id="ARBA00022516"/>
    </source>
</evidence>
<evidence type="ECO:0000256" key="8">
    <source>
        <dbReference type="NCBIfam" id="TIGR00517"/>
    </source>
</evidence>
<dbReference type="SUPFAM" id="SSF47336">
    <property type="entry name" value="ACP-like"/>
    <property type="match status" value="1"/>
</dbReference>
<evidence type="ECO:0000256" key="4">
    <source>
        <dbReference type="ARBA" id="ARBA00022832"/>
    </source>
</evidence>
<comment type="similarity">
    <text evidence="7">Belongs to the acyl carrier protein (ACP) family.</text>
</comment>
<dbReference type="Pfam" id="PF00550">
    <property type="entry name" value="PP-binding"/>
    <property type="match status" value="1"/>
</dbReference>
<keyword evidence="5 7" id="KW-0443">Lipid metabolism</keyword>
<dbReference type="NCBIfam" id="NF002150">
    <property type="entry name" value="PRK00982.1-4"/>
    <property type="match status" value="1"/>
</dbReference>
<dbReference type="PANTHER" id="PTHR20863:SF76">
    <property type="entry name" value="CARRIER DOMAIN-CONTAINING PROTEIN"/>
    <property type="match status" value="1"/>
</dbReference>
<dbReference type="InterPro" id="IPR036736">
    <property type="entry name" value="ACP-like_sf"/>
</dbReference>
<dbReference type="InterPro" id="IPR009081">
    <property type="entry name" value="PP-bd_ACP"/>
</dbReference>
<dbReference type="EMBL" id="JACVHF010000002">
    <property type="protein sequence ID" value="MBC9783504.1"/>
    <property type="molecule type" value="Genomic_DNA"/>
</dbReference>
<sequence>MRLILAICPEEARNEHRHVYPLNYLEVARDNRTTFEKIRDIVAEVAKQADETVKEENITPDYQFDANGLDSLDLVEITMSIEETFDIEIPDEDAEKMKTVQQLVDYVESKTIGEKL</sequence>
<accession>A0ABR7T0Y4</accession>
<dbReference type="PROSITE" id="PS50075">
    <property type="entry name" value="CARRIER"/>
    <property type="match status" value="1"/>
</dbReference>
<keyword evidence="7" id="KW-0963">Cytoplasm</keyword>
<comment type="pathway">
    <text evidence="7 9">Lipid metabolism; fatty acid biosynthesis.</text>
</comment>
<dbReference type="InterPro" id="IPR003231">
    <property type="entry name" value="ACP"/>
</dbReference>
<keyword evidence="12" id="KW-1185">Reference proteome</keyword>
<evidence type="ECO:0000256" key="7">
    <source>
        <dbReference type="HAMAP-Rule" id="MF_01217"/>
    </source>
</evidence>
<name>A0ABR7T0Y4_HELCL</name>
<dbReference type="NCBIfam" id="NF002148">
    <property type="entry name" value="PRK00982.1-2"/>
    <property type="match status" value="1"/>
</dbReference>
<comment type="subcellular location">
    <subcellularLocation>
        <location evidence="7">Cytoplasm</location>
    </subcellularLocation>
</comment>
<keyword evidence="1 7" id="KW-0596">Phosphopantetheine</keyword>
<keyword evidence="6 7" id="KW-0275">Fatty acid biosynthesis</keyword>
<dbReference type="PANTHER" id="PTHR20863">
    <property type="entry name" value="ACYL CARRIER PROTEIN"/>
    <property type="match status" value="1"/>
</dbReference>
<dbReference type="NCBIfam" id="TIGR00517">
    <property type="entry name" value="acyl_carrier"/>
    <property type="match status" value="1"/>
</dbReference>
<evidence type="ECO:0000256" key="9">
    <source>
        <dbReference type="RuleBase" id="RU003545"/>
    </source>
</evidence>
<reference evidence="11 12" key="1">
    <citation type="submission" date="2020-07" db="EMBL/GenBank/DDBJ databases">
        <title>Draft whole-genome sequence of Heliobacterium chlorum DSM 3682, type strain.</title>
        <authorList>
            <person name="Kyndt J.A."/>
            <person name="Meyer T.E."/>
            <person name="Imhoff J.F."/>
        </authorList>
    </citation>
    <scope>NUCLEOTIDE SEQUENCE [LARGE SCALE GENOMIC DNA]</scope>
    <source>
        <strain evidence="11 12">DSM 3682</strain>
    </source>
</reference>
<evidence type="ECO:0000313" key="12">
    <source>
        <dbReference type="Proteomes" id="UP000617402"/>
    </source>
</evidence>
<protein>
    <recommendedName>
        <fullName evidence="7 8">Acyl carrier protein</fullName>
        <shortName evidence="7">ACP</shortName>
    </recommendedName>
</protein>
<keyword evidence="3 7" id="KW-0597">Phosphoprotein</keyword>
<evidence type="ECO:0000256" key="6">
    <source>
        <dbReference type="ARBA" id="ARBA00023160"/>
    </source>
</evidence>
<evidence type="ECO:0000259" key="10">
    <source>
        <dbReference type="PROSITE" id="PS50075"/>
    </source>
</evidence>
<organism evidence="11 12">
    <name type="scientific">Heliobacterium chlorum</name>
    <dbReference type="NCBI Taxonomy" id="2698"/>
    <lineage>
        <taxon>Bacteria</taxon>
        <taxon>Bacillati</taxon>
        <taxon>Bacillota</taxon>
        <taxon>Clostridia</taxon>
        <taxon>Eubacteriales</taxon>
        <taxon>Heliobacteriaceae</taxon>
        <taxon>Heliobacterium</taxon>
    </lineage>
</organism>
<comment type="function">
    <text evidence="7 9">Carrier of the growing fatty acid chain in fatty acid biosynthesis.</text>
</comment>
<dbReference type="Gene3D" id="1.10.1200.10">
    <property type="entry name" value="ACP-like"/>
    <property type="match status" value="1"/>
</dbReference>
<gene>
    <name evidence="7 11" type="primary">acpP</name>
    <name evidence="11" type="ORF">H1S01_03130</name>
</gene>
<evidence type="ECO:0000313" key="11">
    <source>
        <dbReference type="EMBL" id="MBC9783504.1"/>
    </source>
</evidence>
<comment type="PTM">
    <text evidence="9">4'-phosphopantetheine is transferred from CoA to a specific serine of apo-ACP by acpS.</text>
</comment>
<dbReference type="HAMAP" id="MF_01217">
    <property type="entry name" value="Acyl_carrier"/>
    <property type="match status" value="1"/>
</dbReference>
<proteinExistence type="inferred from homology"/>
<evidence type="ECO:0000256" key="1">
    <source>
        <dbReference type="ARBA" id="ARBA00022450"/>
    </source>
</evidence>
<keyword evidence="2 7" id="KW-0444">Lipid biosynthesis</keyword>
<feature type="domain" description="Carrier" evidence="10">
    <location>
        <begin position="32"/>
        <end position="111"/>
    </location>
</feature>
<keyword evidence="4 7" id="KW-0276">Fatty acid metabolism</keyword>
<dbReference type="Proteomes" id="UP000617402">
    <property type="component" value="Unassembled WGS sequence"/>
</dbReference>
<feature type="modified residue" description="O-(pantetheine 4'-phosphoryl)serine" evidence="7">
    <location>
        <position position="71"/>
    </location>
</feature>
<evidence type="ECO:0000256" key="5">
    <source>
        <dbReference type="ARBA" id="ARBA00023098"/>
    </source>
</evidence>
<comment type="caution">
    <text evidence="11">The sequence shown here is derived from an EMBL/GenBank/DDBJ whole genome shotgun (WGS) entry which is preliminary data.</text>
</comment>
<evidence type="ECO:0000256" key="3">
    <source>
        <dbReference type="ARBA" id="ARBA00022553"/>
    </source>
</evidence>
<comment type="PTM">
    <text evidence="7">4'-phosphopantetheine is transferred from CoA to a specific serine of apo-ACP by AcpS. This modification is essential for activity because fatty acids are bound in thioester linkage to the sulfhydryl of the prosthetic group.</text>
</comment>